<organism evidence="2 3">
    <name type="scientific">Escherichia phage ESSI2_ev015</name>
    <dbReference type="NCBI Taxonomy" id="2695850"/>
    <lineage>
        <taxon>Viruses</taxon>
        <taxon>Duplodnaviria</taxon>
        <taxon>Heunggongvirae</taxon>
        <taxon>Uroviricota</taxon>
        <taxon>Caudoviricetes</taxon>
        <taxon>Peduoviridae</taxon>
        <taxon>Quadragintavirus</taxon>
        <taxon>Quadragintavirus ev015</taxon>
    </lineage>
</organism>
<keyword evidence="1" id="KW-1133">Transmembrane helix</keyword>
<dbReference type="KEGG" id="vg:55806773"/>
<evidence type="ECO:0000256" key="1">
    <source>
        <dbReference type="SAM" id="Phobius"/>
    </source>
</evidence>
<dbReference type="EMBL" id="LR597649">
    <property type="protein sequence ID" value="VUF53274.1"/>
    <property type="molecule type" value="Genomic_DNA"/>
</dbReference>
<evidence type="ECO:0000313" key="3">
    <source>
        <dbReference type="Proteomes" id="UP000426810"/>
    </source>
</evidence>
<reference evidence="3" key="1">
    <citation type="submission" date="2019-06" db="EMBL/GenBank/DDBJ databases">
        <authorList>
            <person name="Petit M.-A."/>
            <person name="Lossouarn J."/>
        </authorList>
    </citation>
    <scope>NUCLEOTIDE SEQUENCE [LARGE SCALE GENOMIC DNA]</scope>
</reference>
<keyword evidence="3" id="KW-1185">Reference proteome</keyword>
<dbReference type="GeneID" id="55806773"/>
<feature type="transmembrane region" description="Helical" evidence="1">
    <location>
        <begin position="36"/>
        <end position="56"/>
    </location>
</feature>
<evidence type="ECO:0000313" key="2">
    <source>
        <dbReference type="EMBL" id="VUF53274.1"/>
    </source>
</evidence>
<keyword evidence="1" id="KW-0812">Transmembrane</keyword>
<dbReference type="InterPro" id="IPR007633">
    <property type="entry name" value="Phage_P2_Holin"/>
</dbReference>
<feature type="transmembrane region" description="Helical" evidence="1">
    <location>
        <begin position="6"/>
        <end position="24"/>
    </location>
</feature>
<dbReference type="Proteomes" id="UP000426810">
    <property type="component" value="Chromosome"/>
</dbReference>
<accession>A0A653FTH9</accession>
<dbReference type="GO" id="GO:0044660">
    <property type="term" value="P:viral release via pore formation in host cell membrane"/>
    <property type="evidence" value="ECO:0007669"/>
    <property type="project" value="InterPro"/>
</dbReference>
<sequence length="100" mass="10416">MQEHEKSLYSLLIIGALIAIGNVLTSNDPITPRLFAGRVILGSLVSVVAGAVLIQIPDASPLAIQGLGAALGIAGYQAVEVWLRRRAAGKQNGSKTNDPE</sequence>
<proteinExistence type="predicted"/>
<name>A0A653FTH9_9CAUD</name>
<dbReference type="RefSeq" id="YP_009877579.1">
    <property type="nucleotide sequence ID" value="NC_049395.1"/>
</dbReference>
<reference evidence="2 3" key="2">
    <citation type="submission" date="2020-02" db="EMBL/GenBank/DDBJ databases">
        <authorList>
            <person name="Petit M.-A."/>
            <person name="Lossouarn J."/>
        </authorList>
    </citation>
    <scope>NUCLEOTIDE SEQUENCE [LARGE SCALE GENOMIC DNA]</scope>
</reference>
<protein>
    <submittedName>
        <fullName evidence="2">Holin</fullName>
    </submittedName>
</protein>
<keyword evidence="1" id="KW-0472">Membrane</keyword>
<dbReference type="Pfam" id="PF04550">
    <property type="entry name" value="Phage_holin_3_2"/>
    <property type="match status" value="1"/>
</dbReference>
<feature type="transmembrane region" description="Helical" evidence="1">
    <location>
        <begin position="62"/>
        <end position="83"/>
    </location>
</feature>